<accession>A0A6J6Q6X7</accession>
<protein>
    <submittedName>
        <fullName evidence="2">Unannotated protein</fullName>
    </submittedName>
</protein>
<name>A0A6J6Q6X7_9ZZZZ</name>
<dbReference type="AlphaFoldDB" id="A0A6J6Q6X7"/>
<evidence type="ECO:0000256" key="1">
    <source>
        <dbReference type="SAM" id="MobiDB-lite"/>
    </source>
</evidence>
<dbReference type="EMBL" id="CAEZXR010000127">
    <property type="protein sequence ID" value="CAB4706252.1"/>
    <property type="molecule type" value="Genomic_DNA"/>
</dbReference>
<sequence>MPLTRECEPSTYPDARDQVKLFEDTNGAEGQTHRVN</sequence>
<proteinExistence type="predicted"/>
<gene>
    <name evidence="2" type="ORF">UFOPK2579_01198</name>
</gene>
<feature type="region of interest" description="Disordered" evidence="1">
    <location>
        <begin position="1"/>
        <end position="36"/>
    </location>
</feature>
<reference evidence="2" key="1">
    <citation type="submission" date="2020-05" db="EMBL/GenBank/DDBJ databases">
        <authorList>
            <person name="Chiriac C."/>
            <person name="Salcher M."/>
            <person name="Ghai R."/>
            <person name="Kavagutti S V."/>
        </authorList>
    </citation>
    <scope>NUCLEOTIDE SEQUENCE</scope>
</reference>
<evidence type="ECO:0000313" key="2">
    <source>
        <dbReference type="EMBL" id="CAB4706252.1"/>
    </source>
</evidence>
<organism evidence="2">
    <name type="scientific">freshwater metagenome</name>
    <dbReference type="NCBI Taxonomy" id="449393"/>
    <lineage>
        <taxon>unclassified sequences</taxon>
        <taxon>metagenomes</taxon>
        <taxon>ecological metagenomes</taxon>
    </lineage>
</organism>
<feature type="compositionally biased region" description="Basic and acidic residues" evidence="1">
    <location>
        <begin position="1"/>
        <end position="23"/>
    </location>
</feature>